<keyword evidence="1" id="KW-0145">Chemotaxis</keyword>
<dbReference type="STRING" id="37658.SAMN05661086_03045"/>
<evidence type="ECO:0000256" key="1">
    <source>
        <dbReference type="ARBA" id="ARBA00022500"/>
    </source>
</evidence>
<reference evidence="3 4" key="1">
    <citation type="submission" date="2016-10" db="EMBL/GenBank/DDBJ databases">
        <authorList>
            <person name="de Groot N.N."/>
        </authorList>
    </citation>
    <scope>NUCLEOTIDE SEQUENCE [LARGE SCALE GENOMIC DNA]</scope>
    <source>
        <strain evidence="3 4">743A</strain>
    </source>
</reference>
<evidence type="ECO:0000259" key="2">
    <source>
        <dbReference type="Pfam" id="PF13690"/>
    </source>
</evidence>
<dbReference type="OrthoDB" id="5614404at2"/>
<accession>A0A1I6L401</accession>
<dbReference type="EMBL" id="FOYZ01000013">
    <property type="protein sequence ID" value="SFR98213.1"/>
    <property type="molecule type" value="Genomic_DNA"/>
</dbReference>
<organism evidence="3 4">
    <name type="scientific">Anaeromicropila populeti</name>
    <dbReference type="NCBI Taxonomy" id="37658"/>
    <lineage>
        <taxon>Bacteria</taxon>
        <taxon>Bacillati</taxon>
        <taxon>Bacillota</taxon>
        <taxon>Clostridia</taxon>
        <taxon>Lachnospirales</taxon>
        <taxon>Lachnospiraceae</taxon>
        <taxon>Anaeromicropila</taxon>
    </lineage>
</organism>
<dbReference type="Proteomes" id="UP000199659">
    <property type="component" value="Unassembled WGS sequence"/>
</dbReference>
<dbReference type="InterPro" id="IPR028051">
    <property type="entry name" value="CheX-like_dom"/>
</dbReference>
<dbReference type="Pfam" id="PF13690">
    <property type="entry name" value="CheX"/>
    <property type="match status" value="1"/>
</dbReference>
<dbReference type="RefSeq" id="WP_092562569.1">
    <property type="nucleotide sequence ID" value="NZ_FOYZ01000013.1"/>
</dbReference>
<name>A0A1I6L401_9FIRM</name>
<dbReference type="InterPro" id="IPR028976">
    <property type="entry name" value="CheC-like_sf"/>
</dbReference>
<evidence type="ECO:0000313" key="3">
    <source>
        <dbReference type="EMBL" id="SFR98213.1"/>
    </source>
</evidence>
<sequence length="295" mass="33326">MFIHFFGNYLIHTHKLSNQQFNEILALQKSSRVKLGLIAVAENLLNAQQANEINHLQVSVDKRFGDIAIEKGYLSEEQVVHLLKLQGDPYMAFVQAATDLEYFTISEINALLKEYQTRNHLSNENITALKSGDIDKIAPIFTDLSEPLCMDHIGLILRNIMRFISTDIYLEHTYSVKDYAFVNLASQCLTGDHNIFVGFASSDNSLLEIANPYAKEEFTALDEDSFDSICEFINCVNGLFATRLSEENVDVDMLPPVFYTDCTLKTNGHIYVVPVFINGKRNDLLISINSAIDIQ</sequence>
<dbReference type="SUPFAM" id="SSF103039">
    <property type="entry name" value="CheC-like"/>
    <property type="match status" value="1"/>
</dbReference>
<keyword evidence="4" id="KW-1185">Reference proteome</keyword>
<dbReference type="GO" id="GO:0006935">
    <property type="term" value="P:chemotaxis"/>
    <property type="evidence" value="ECO:0007669"/>
    <property type="project" value="UniProtKB-KW"/>
</dbReference>
<proteinExistence type="predicted"/>
<evidence type="ECO:0000313" key="4">
    <source>
        <dbReference type="Proteomes" id="UP000199659"/>
    </source>
</evidence>
<gene>
    <name evidence="3" type="ORF">SAMN05661086_03045</name>
</gene>
<dbReference type="Gene3D" id="3.40.1550.10">
    <property type="entry name" value="CheC-like"/>
    <property type="match status" value="1"/>
</dbReference>
<protein>
    <submittedName>
        <fullName evidence="3">Chemotaxis phosphatase CheX</fullName>
    </submittedName>
</protein>
<feature type="domain" description="Chemotaxis phosphatase CheX-like" evidence="2">
    <location>
        <begin position="189"/>
        <end position="261"/>
    </location>
</feature>
<dbReference type="AlphaFoldDB" id="A0A1I6L401"/>